<proteinExistence type="inferred from homology"/>
<accession>A0A212J7E0</accession>
<comment type="function">
    <text evidence="1">Involved in DNA recombination.</text>
</comment>
<dbReference type="RefSeq" id="WP_296939286.1">
    <property type="nucleotide sequence ID" value="NZ_LT599032.1"/>
</dbReference>
<keyword evidence="6" id="KW-1133">Transmembrane helix</keyword>
<evidence type="ECO:0000256" key="2">
    <source>
        <dbReference type="ARBA" id="ARBA00009840"/>
    </source>
</evidence>
<evidence type="ECO:0000256" key="5">
    <source>
        <dbReference type="SAM" id="Coils"/>
    </source>
</evidence>
<dbReference type="PANTHER" id="PTHR30563">
    <property type="entry name" value="DNA RECOMBINATION PROTEIN RMUC"/>
    <property type="match status" value="1"/>
</dbReference>
<feature type="coiled-coil region" evidence="5">
    <location>
        <begin position="28"/>
        <end position="83"/>
    </location>
</feature>
<evidence type="ECO:0000256" key="1">
    <source>
        <dbReference type="ARBA" id="ARBA00003416"/>
    </source>
</evidence>
<dbReference type="EMBL" id="FLUM01000001">
    <property type="protein sequence ID" value="SBV95357.1"/>
    <property type="molecule type" value="Genomic_DNA"/>
</dbReference>
<comment type="similarity">
    <text evidence="2">Belongs to the RmuC family.</text>
</comment>
<reference evidence="7" key="1">
    <citation type="submission" date="2016-04" db="EMBL/GenBank/DDBJ databases">
        <authorList>
            <person name="Evans L.H."/>
            <person name="Alamgir A."/>
            <person name="Owens N."/>
            <person name="Weber N.D."/>
            <person name="Virtaneva K."/>
            <person name="Barbian K."/>
            <person name="Babar A."/>
            <person name="Rosenke K."/>
        </authorList>
    </citation>
    <scope>NUCLEOTIDE SEQUENCE</scope>
    <source>
        <strain evidence="7">86-1</strain>
    </source>
</reference>
<organism evidence="7">
    <name type="scientific">uncultured Dysgonomonas sp</name>
    <dbReference type="NCBI Taxonomy" id="206096"/>
    <lineage>
        <taxon>Bacteria</taxon>
        <taxon>Pseudomonadati</taxon>
        <taxon>Bacteroidota</taxon>
        <taxon>Bacteroidia</taxon>
        <taxon>Bacteroidales</taxon>
        <taxon>Dysgonomonadaceae</taxon>
        <taxon>Dysgonomonas</taxon>
        <taxon>environmental samples</taxon>
    </lineage>
</organism>
<feature type="transmembrane region" description="Helical" evidence="6">
    <location>
        <begin position="6"/>
        <end position="23"/>
    </location>
</feature>
<keyword evidence="6" id="KW-0812">Transmembrane</keyword>
<name>A0A212J7E0_9BACT</name>
<keyword evidence="4" id="KW-0233">DNA recombination</keyword>
<dbReference type="InterPro" id="IPR003798">
    <property type="entry name" value="DNA_recombination_RmuC"/>
</dbReference>
<evidence type="ECO:0000256" key="3">
    <source>
        <dbReference type="ARBA" id="ARBA00023054"/>
    </source>
</evidence>
<keyword evidence="3 5" id="KW-0175">Coiled coil</keyword>
<evidence type="ECO:0000256" key="6">
    <source>
        <dbReference type="SAM" id="Phobius"/>
    </source>
</evidence>
<gene>
    <name evidence="7" type="ORF">KL86DYS1_11371</name>
</gene>
<dbReference type="PANTHER" id="PTHR30563:SF0">
    <property type="entry name" value="DNA RECOMBINATION PROTEIN RMUC"/>
    <property type="match status" value="1"/>
</dbReference>
<dbReference type="GO" id="GO:0006310">
    <property type="term" value="P:DNA recombination"/>
    <property type="evidence" value="ECO:0007669"/>
    <property type="project" value="UniProtKB-KW"/>
</dbReference>
<evidence type="ECO:0000313" key="7">
    <source>
        <dbReference type="EMBL" id="SBV95357.1"/>
    </source>
</evidence>
<dbReference type="Pfam" id="PF02646">
    <property type="entry name" value="RmuC"/>
    <property type="match status" value="1"/>
</dbReference>
<evidence type="ECO:0000256" key="4">
    <source>
        <dbReference type="ARBA" id="ARBA00023172"/>
    </source>
</evidence>
<dbReference type="AlphaFoldDB" id="A0A212J7E0"/>
<evidence type="ECO:0008006" key="8">
    <source>
        <dbReference type="Google" id="ProtNLM"/>
    </source>
</evidence>
<keyword evidence="6" id="KW-0472">Membrane</keyword>
<protein>
    <recommendedName>
        <fullName evidence="8">DNA recombination protein RmuC homolog</fullName>
    </recommendedName>
</protein>
<sequence length="419" mass="48434">MELVYASIILVLAIVLVLFMQKGNKQREQELKNEINRLSADKDAIQKEQMDKIREIAETRALLQSKDEQLRLQQEELLNTRAQLNKDFQILANQILEEKTLRFTDMNRSNMEAILKPLNEKLVEFKVKVEETYDKESKQRFSLEERIRELVALNNQISEDANNLTKALKGNNKIQGNWGEMILESILEKSGLKKGEEYFTQEFIVDENGSRIRNTQDKYMQPDVVVVYPGGRKIIIDSKVSLSAYVKYVEADSDDVKLIAEKEHVISIKQHIDELSQKSYQDYVESLDFVMMFIPNEPAYILAMQLDSTLWDYAYRKRILLISPTNLIASLKVVSDLWKREYQSRNAIEIAKRGAALYDKFAGFVDTLQDVGKNIERSQKSYDKAFSQLKEGNGNLMRQAEMLKELGVKAQKELPDGNV</sequence>